<protein>
    <submittedName>
        <fullName evidence="3">Cyclase</fullName>
    </submittedName>
</protein>
<dbReference type="AlphaFoldDB" id="A0A856MPJ7"/>
<dbReference type="Gene3D" id="2.40.110.10">
    <property type="entry name" value="Butyryl-CoA Dehydrogenase, subunit A, domain 2"/>
    <property type="match status" value="1"/>
</dbReference>
<feature type="region of interest" description="Disordered" evidence="1">
    <location>
        <begin position="368"/>
        <end position="400"/>
    </location>
</feature>
<dbReference type="GO" id="GO:0004061">
    <property type="term" value="F:arylformamidase activity"/>
    <property type="evidence" value="ECO:0007669"/>
    <property type="project" value="InterPro"/>
</dbReference>
<dbReference type="GO" id="GO:0019441">
    <property type="term" value="P:L-tryptophan catabolic process to kynurenine"/>
    <property type="evidence" value="ECO:0007669"/>
    <property type="project" value="InterPro"/>
</dbReference>
<dbReference type="InterPro" id="IPR009100">
    <property type="entry name" value="AcylCoA_DH/oxidase_NM_dom_sf"/>
</dbReference>
<dbReference type="InterPro" id="IPR037175">
    <property type="entry name" value="KFase_sf"/>
</dbReference>
<reference evidence="3 4" key="1">
    <citation type="submission" date="2018-06" db="EMBL/GenBank/DDBJ databases">
        <title>Comparative genomics of Brasilonema spp. strains.</title>
        <authorList>
            <person name="Alvarenga D.O."/>
            <person name="Fiore M.F."/>
            <person name="Varani A.M."/>
        </authorList>
    </citation>
    <scope>NUCLEOTIDE SEQUENCE [LARGE SCALE GENOMIC DNA]</scope>
    <source>
        <strain evidence="3 4">CENA114</strain>
    </source>
</reference>
<dbReference type="KEGG" id="bsen:DP114_26055"/>
<dbReference type="Pfam" id="PF04199">
    <property type="entry name" value="Cyclase"/>
    <property type="match status" value="1"/>
</dbReference>
<dbReference type="InterPro" id="IPR013786">
    <property type="entry name" value="AcylCoA_DH/ox_N"/>
</dbReference>
<dbReference type="GO" id="GO:0050660">
    <property type="term" value="F:flavin adenine dinucleotide binding"/>
    <property type="evidence" value="ECO:0007669"/>
    <property type="project" value="InterPro"/>
</dbReference>
<dbReference type="SUPFAM" id="SSF56645">
    <property type="entry name" value="Acyl-CoA dehydrogenase NM domain-like"/>
    <property type="match status" value="1"/>
</dbReference>
<evidence type="ECO:0000313" key="3">
    <source>
        <dbReference type="EMBL" id="QDL10906.1"/>
    </source>
</evidence>
<evidence type="ECO:0000256" key="1">
    <source>
        <dbReference type="SAM" id="MobiDB-lite"/>
    </source>
</evidence>
<accession>A0A856MPJ7</accession>
<dbReference type="Gene3D" id="1.20.140.10">
    <property type="entry name" value="Butyryl-CoA Dehydrogenase, subunit A, domain 3"/>
    <property type="match status" value="1"/>
</dbReference>
<sequence length="634" mass="69395">MEAILEQTLKDNHFLLDTAKSYLLKEIVPQANKIDHDPNTLFYALRGLGELDLLALKVPRHWSGKEVSEQTYGTFQELLARYSGALVFLQTQHQSAAGMLVASANSSLQERYLPRMGNGQVLLGVGFSQLRRAGDPLTVATPVAGGYQLNGVVPWVTGWEFFGEFIIAATLPDGGAVYGIVPLVETHQHSGGTLTLSPPAQLAAMTSANTVTATLKNWFLPTESVVFIKPAGWIHENDKKNILAAVFMATGCALAGLDIVESVVSRKPLPFIQKAFDSLQQELNNCRNAVREAQNNSSLEFAERLQLRAWAIDLAGRIAHAAVTVSSGAAIYSHHNAQRVYREALVFTVMGQTPAIMEATLGRLTRSGFENEPHQSNLRCGSSSRKVRGGRRGSREGTEEEKKIAYSRVIHLSHVIDSDIPQWQGDPPVEFETVAELHKDGYYLRRFSLGEHSATHINASNSFHLDGVGIHEYSAESLVVPGVVIDIREQALVNADYTLCVEDILSWEERYGKIPPGCVVLLYTGWQEKWSDEKAFLYQDEQGSMHFPGFDNDATRFLLEEREIAGVGIDTHGVDSGQDTTFGTNSLVLEKPRIVLENLTNLNQLPPTGATLAIGALRLRGGSGSPVGVLAFVP</sequence>
<dbReference type="PANTHER" id="PTHR31118">
    <property type="entry name" value="CYCLASE-LIKE PROTEIN 2"/>
    <property type="match status" value="1"/>
</dbReference>
<dbReference type="InterPro" id="IPR046373">
    <property type="entry name" value="Acyl-CoA_Oxase/DH_mid-dom_sf"/>
</dbReference>
<dbReference type="PANTHER" id="PTHR31118:SF12">
    <property type="entry name" value="CYCLASE-LIKE PROTEIN 2"/>
    <property type="match status" value="1"/>
</dbReference>
<dbReference type="GO" id="GO:0016627">
    <property type="term" value="F:oxidoreductase activity, acting on the CH-CH group of donors"/>
    <property type="evidence" value="ECO:0007669"/>
    <property type="project" value="InterPro"/>
</dbReference>
<dbReference type="EMBL" id="CP030118">
    <property type="protein sequence ID" value="QDL10906.1"/>
    <property type="molecule type" value="Genomic_DNA"/>
</dbReference>
<keyword evidence="4" id="KW-1185">Reference proteome</keyword>
<dbReference type="InterPro" id="IPR037069">
    <property type="entry name" value="AcylCoA_DH/ox_N_sf"/>
</dbReference>
<dbReference type="Gene3D" id="1.10.540.10">
    <property type="entry name" value="Acyl-CoA dehydrogenase/oxidase, N-terminal domain"/>
    <property type="match status" value="1"/>
</dbReference>
<dbReference type="SUPFAM" id="SSF102198">
    <property type="entry name" value="Putative cyclase"/>
    <property type="match status" value="1"/>
</dbReference>
<dbReference type="SUPFAM" id="SSF47203">
    <property type="entry name" value="Acyl-CoA dehydrogenase C-terminal domain-like"/>
    <property type="match status" value="1"/>
</dbReference>
<dbReference type="InterPro" id="IPR007325">
    <property type="entry name" value="KFase/CYL"/>
</dbReference>
<dbReference type="Gene3D" id="3.50.30.50">
    <property type="entry name" value="Putative cyclase"/>
    <property type="match status" value="1"/>
</dbReference>
<evidence type="ECO:0000313" key="4">
    <source>
        <dbReference type="Proteomes" id="UP000503129"/>
    </source>
</evidence>
<feature type="domain" description="Acyl-CoA dehydrogenase/oxidase N-terminal" evidence="2">
    <location>
        <begin position="14"/>
        <end position="119"/>
    </location>
</feature>
<dbReference type="Proteomes" id="UP000503129">
    <property type="component" value="Chromosome"/>
</dbReference>
<organism evidence="3 4">
    <name type="scientific">Brasilonema sennae CENA114</name>
    <dbReference type="NCBI Taxonomy" id="415709"/>
    <lineage>
        <taxon>Bacteria</taxon>
        <taxon>Bacillati</taxon>
        <taxon>Cyanobacteriota</taxon>
        <taxon>Cyanophyceae</taxon>
        <taxon>Nostocales</taxon>
        <taxon>Scytonemataceae</taxon>
        <taxon>Brasilonema</taxon>
        <taxon>Bromeliae group (in: Brasilonema)</taxon>
    </lineage>
</organism>
<gene>
    <name evidence="3" type="ORF">DP114_26055</name>
</gene>
<dbReference type="InterPro" id="IPR036250">
    <property type="entry name" value="AcylCo_DH-like_C"/>
</dbReference>
<proteinExistence type="predicted"/>
<name>A0A856MPJ7_9CYAN</name>
<evidence type="ECO:0000259" key="2">
    <source>
        <dbReference type="Pfam" id="PF02771"/>
    </source>
</evidence>
<dbReference type="Pfam" id="PF02771">
    <property type="entry name" value="Acyl-CoA_dh_N"/>
    <property type="match status" value="1"/>
</dbReference>